<dbReference type="RefSeq" id="WP_050740838.1">
    <property type="nucleotide sequence ID" value="NZ_LGYO01000033.1"/>
</dbReference>
<dbReference type="EMBL" id="LGYO01000033">
    <property type="protein sequence ID" value="KNZ41237.1"/>
    <property type="molecule type" value="Genomic_DNA"/>
</dbReference>
<dbReference type="STRING" id="52689.AKG39_13035"/>
<organism evidence="1 2">
    <name type="scientific">Acetobacterium bakii</name>
    <dbReference type="NCBI Taxonomy" id="52689"/>
    <lineage>
        <taxon>Bacteria</taxon>
        <taxon>Bacillati</taxon>
        <taxon>Bacillota</taxon>
        <taxon>Clostridia</taxon>
        <taxon>Eubacteriales</taxon>
        <taxon>Eubacteriaceae</taxon>
        <taxon>Acetobacterium</taxon>
    </lineage>
</organism>
<dbReference type="GO" id="GO:0008705">
    <property type="term" value="F:methionine synthase activity"/>
    <property type="evidence" value="ECO:0007669"/>
    <property type="project" value="InterPro"/>
</dbReference>
<sequence>MDCKIFTDIPYELTMETLNEELNLRNKKNLLKIVETLLAKTREITRLKAIYFSGDISEKNDISVAVNGESFGSELLRGYVEKGDRVYPYMVTVGTELDEYAKTLTDTMDQIMIDGIMNLLVNKGKVFVAKEVQKEARWDNTQDYVPGNGEAWSTEEQTRLFDMFGDQSKKIGVTLGDHAFVLPGRSTIGILSQKK</sequence>
<dbReference type="AlphaFoldDB" id="A0A0L6TYR7"/>
<evidence type="ECO:0000313" key="2">
    <source>
        <dbReference type="Proteomes" id="UP000036873"/>
    </source>
</evidence>
<gene>
    <name evidence="1" type="ORF">AKG39_13035</name>
</gene>
<comment type="caution">
    <text evidence="1">The sequence shown here is derived from an EMBL/GenBank/DDBJ whole genome shotgun (WGS) entry which is preliminary data.</text>
</comment>
<dbReference type="Proteomes" id="UP000036873">
    <property type="component" value="Unassembled WGS sequence"/>
</dbReference>
<dbReference type="SUPFAM" id="SSF56507">
    <property type="entry name" value="Methionine synthase activation domain-like"/>
    <property type="match status" value="1"/>
</dbReference>
<dbReference type="InterPro" id="IPR037010">
    <property type="entry name" value="VitB12-dep_Met_synth_activ_sf"/>
</dbReference>
<evidence type="ECO:0000313" key="1">
    <source>
        <dbReference type="EMBL" id="KNZ41237.1"/>
    </source>
</evidence>
<reference evidence="2" key="1">
    <citation type="submission" date="2015-07" db="EMBL/GenBank/DDBJ databases">
        <title>Draft genome sequence of Acetobacterium bakii DSM 8293, a potential psychrophilic chemical producer through syngas fermentation.</title>
        <authorList>
            <person name="Song Y."/>
            <person name="Hwang S."/>
            <person name="Cho B.-K."/>
        </authorList>
    </citation>
    <scope>NUCLEOTIDE SEQUENCE [LARGE SCALE GENOMIC DNA]</scope>
    <source>
        <strain evidence="2">DSM 8239</strain>
    </source>
</reference>
<protein>
    <submittedName>
        <fullName evidence="1">Uncharacterized protein</fullName>
    </submittedName>
</protein>
<proteinExistence type="predicted"/>
<name>A0A0L6TYR7_9FIRM</name>
<dbReference type="OrthoDB" id="5509362at2"/>
<dbReference type="Gene3D" id="3.40.109.40">
    <property type="match status" value="1"/>
</dbReference>
<keyword evidence="2" id="KW-1185">Reference proteome</keyword>
<accession>A0A0L6TYR7</accession>